<organism evidence="8 9">
    <name type="scientific">Prauserella muralis</name>
    <dbReference type="NCBI Taxonomy" id="588067"/>
    <lineage>
        <taxon>Bacteria</taxon>
        <taxon>Bacillati</taxon>
        <taxon>Actinomycetota</taxon>
        <taxon>Actinomycetes</taxon>
        <taxon>Pseudonocardiales</taxon>
        <taxon>Pseudonocardiaceae</taxon>
        <taxon>Prauserella</taxon>
    </lineage>
</organism>
<evidence type="ECO:0000256" key="6">
    <source>
        <dbReference type="HAMAP-Rule" id="MF_00265"/>
    </source>
</evidence>
<dbReference type="InterPro" id="IPR022907">
    <property type="entry name" value="VapC_family"/>
</dbReference>
<keyword evidence="1 6" id="KW-1277">Toxin-antitoxin system</keyword>
<dbReference type="HAMAP" id="MF_00265">
    <property type="entry name" value="VapC_Nob1"/>
    <property type="match status" value="1"/>
</dbReference>
<keyword evidence="4 6" id="KW-0378">Hydrolase</keyword>
<proteinExistence type="inferred from homology"/>
<dbReference type="GO" id="GO:0016787">
    <property type="term" value="F:hydrolase activity"/>
    <property type="evidence" value="ECO:0007669"/>
    <property type="project" value="UniProtKB-KW"/>
</dbReference>
<dbReference type="InterPro" id="IPR002716">
    <property type="entry name" value="PIN_dom"/>
</dbReference>
<keyword evidence="5 6" id="KW-0460">Magnesium</keyword>
<evidence type="ECO:0000259" key="7">
    <source>
        <dbReference type="Pfam" id="PF01850"/>
    </source>
</evidence>
<keyword evidence="3 6" id="KW-0479">Metal-binding</keyword>
<keyword evidence="9" id="KW-1185">Reference proteome</keyword>
<accession>A0A2V4AZQ1</accession>
<evidence type="ECO:0000313" key="8">
    <source>
        <dbReference type="EMBL" id="PXY27480.1"/>
    </source>
</evidence>
<dbReference type="GO" id="GO:0004521">
    <property type="term" value="F:RNA endonuclease activity"/>
    <property type="evidence" value="ECO:0007669"/>
    <property type="project" value="InterPro"/>
</dbReference>
<dbReference type="PANTHER" id="PTHR42188">
    <property type="entry name" value="23S RRNA-SPECIFIC ENDONUCLEASE VAPC20"/>
    <property type="match status" value="1"/>
</dbReference>
<sequence>MIVIADTSGLLAAIDRDDKEHNAARTAIARASLLVISPMVLAELDYLVAKHFGEDTAMAVSDNLATRTRKRDYEIAEITADLLVEAKAVRSRYRSLELGLTDAANVVLAARYSTDAILTLDRRHFRTAQPIAGVHTAFRLLPDDLEA</sequence>
<dbReference type="Pfam" id="PF01850">
    <property type="entry name" value="PIN"/>
    <property type="match status" value="1"/>
</dbReference>
<comment type="cofactor">
    <cofactor evidence="6">
        <name>Mg(2+)</name>
        <dbReference type="ChEBI" id="CHEBI:18420"/>
    </cofactor>
</comment>
<dbReference type="GO" id="GO:0090729">
    <property type="term" value="F:toxin activity"/>
    <property type="evidence" value="ECO:0007669"/>
    <property type="project" value="UniProtKB-KW"/>
</dbReference>
<dbReference type="InterPro" id="IPR039018">
    <property type="entry name" value="VapC20-like"/>
</dbReference>
<dbReference type="Proteomes" id="UP000249915">
    <property type="component" value="Unassembled WGS sequence"/>
</dbReference>
<dbReference type="Gene3D" id="3.40.50.1010">
    <property type="entry name" value="5'-nuclease"/>
    <property type="match status" value="1"/>
</dbReference>
<name>A0A2V4AZQ1_9PSEU</name>
<reference evidence="8 9" key="1">
    <citation type="submission" date="2016-07" db="EMBL/GenBank/DDBJ databases">
        <title>Draft genome sequence of Prauserella muralis DSM 45305, isolated from a mould-covered wall in an indoor environment.</title>
        <authorList>
            <person name="Ruckert C."/>
            <person name="Albersmeier A."/>
            <person name="Jiang C.-L."/>
            <person name="Jiang Y."/>
            <person name="Kalinowski J."/>
            <person name="Schneider O."/>
            <person name="Winkler A."/>
            <person name="Zotchev S.B."/>
        </authorList>
    </citation>
    <scope>NUCLEOTIDE SEQUENCE [LARGE SCALE GENOMIC DNA]</scope>
    <source>
        <strain evidence="8 9">DSM 45305</strain>
    </source>
</reference>
<dbReference type="RefSeq" id="WP_112281482.1">
    <property type="nucleotide sequence ID" value="NZ_MASW01000002.1"/>
</dbReference>
<comment type="function">
    <text evidence="6">Toxic component of a toxin-antitoxin (TA) system. An RNase.</text>
</comment>
<dbReference type="PANTHER" id="PTHR42188:SF1">
    <property type="entry name" value="23S RRNA-SPECIFIC ENDONUCLEASE VAPC20"/>
    <property type="match status" value="1"/>
</dbReference>
<gene>
    <name evidence="6" type="primary">vapC</name>
    <name evidence="8" type="ORF">BAY60_13745</name>
</gene>
<evidence type="ECO:0000256" key="5">
    <source>
        <dbReference type="ARBA" id="ARBA00022842"/>
    </source>
</evidence>
<keyword evidence="2 6" id="KW-0540">Nuclease</keyword>
<dbReference type="InterPro" id="IPR029060">
    <property type="entry name" value="PIN-like_dom_sf"/>
</dbReference>
<dbReference type="AlphaFoldDB" id="A0A2V4AZQ1"/>
<dbReference type="EC" id="3.1.-.-" evidence="6"/>
<evidence type="ECO:0000313" key="9">
    <source>
        <dbReference type="Proteomes" id="UP000249915"/>
    </source>
</evidence>
<dbReference type="SUPFAM" id="SSF88723">
    <property type="entry name" value="PIN domain-like"/>
    <property type="match status" value="1"/>
</dbReference>
<evidence type="ECO:0000256" key="1">
    <source>
        <dbReference type="ARBA" id="ARBA00022649"/>
    </source>
</evidence>
<feature type="domain" description="PIN" evidence="7">
    <location>
        <begin position="4"/>
        <end position="128"/>
    </location>
</feature>
<comment type="caution">
    <text evidence="8">The sequence shown here is derived from an EMBL/GenBank/DDBJ whole genome shotgun (WGS) entry which is preliminary data.</text>
</comment>
<dbReference type="GO" id="GO:0016075">
    <property type="term" value="P:rRNA catabolic process"/>
    <property type="evidence" value="ECO:0007669"/>
    <property type="project" value="TreeGrafter"/>
</dbReference>
<evidence type="ECO:0000256" key="4">
    <source>
        <dbReference type="ARBA" id="ARBA00022801"/>
    </source>
</evidence>
<dbReference type="GO" id="GO:0000287">
    <property type="term" value="F:magnesium ion binding"/>
    <property type="evidence" value="ECO:0007669"/>
    <property type="project" value="UniProtKB-UniRule"/>
</dbReference>
<feature type="binding site" evidence="6">
    <location>
        <position position="6"/>
    </location>
    <ligand>
        <name>Mg(2+)</name>
        <dbReference type="ChEBI" id="CHEBI:18420"/>
    </ligand>
</feature>
<dbReference type="EMBL" id="MASW01000002">
    <property type="protein sequence ID" value="PXY27480.1"/>
    <property type="molecule type" value="Genomic_DNA"/>
</dbReference>
<evidence type="ECO:0000256" key="3">
    <source>
        <dbReference type="ARBA" id="ARBA00022723"/>
    </source>
</evidence>
<protein>
    <recommendedName>
        <fullName evidence="6">Ribonuclease VapC</fullName>
        <shortName evidence="6">RNase VapC</shortName>
        <ecNumber evidence="6">3.1.-.-</ecNumber>
    </recommendedName>
    <alternativeName>
        <fullName evidence="6">Toxin VapC</fullName>
    </alternativeName>
</protein>
<keyword evidence="6" id="KW-0800">Toxin</keyword>
<feature type="binding site" evidence="6">
    <location>
        <position position="102"/>
    </location>
    <ligand>
        <name>Mg(2+)</name>
        <dbReference type="ChEBI" id="CHEBI:18420"/>
    </ligand>
</feature>
<comment type="similarity">
    <text evidence="6">Belongs to the PINc/VapC protein family.</text>
</comment>
<dbReference type="OrthoDB" id="32665at2"/>
<evidence type="ECO:0000256" key="2">
    <source>
        <dbReference type="ARBA" id="ARBA00022722"/>
    </source>
</evidence>